<sequence>MENLMAMMQRHAEVLQALTMQHQAASVAPTHIAIPPKNGSNSTVNSVGTTPRSPVVLDFGQATYRDKNGSNTYKFPDAEEEVQVK</sequence>
<organism evidence="2 3">
    <name type="scientific">Ricinus communis</name>
    <name type="common">Castor bean</name>
    <dbReference type="NCBI Taxonomy" id="3988"/>
    <lineage>
        <taxon>Eukaryota</taxon>
        <taxon>Viridiplantae</taxon>
        <taxon>Streptophyta</taxon>
        <taxon>Embryophyta</taxon>
        <taxon>Tracheophyta</taxon>
        <taxon>Spermatophyta</taxon>
        <taxon>Magnoliopsida</taxon>
        <taxon>eudicotyledons</taxon>
        <taxon>Gunneridae</taxon>
        <taxon>Pentapetalae</taxon>
        <taxon>rosids</taxon>
        <taxon>fabids</taxon>
        <taxon>Malpighiales</taxon>
        <taxon>Euphorbiaceae</taxon>
        <taxon>Acalyphoideae</taxon>
        <taxon>Acalypheae</taxon>
        <taxon>Ricinus</taxon>
    </lineage>
</organism>
<evidence type="ECO:0000313" key="2">
    <source>
        <dbReference type="EMBL" id="EEF40216.1"/>
    </source>
</evidence>
<proteinExistence type="predicted"/>
<dbReference type="EMBL" id="EQ973889">
    <property type="protein sequence ID" value="EEF40216.1"/>
    <property type="molecule type" value="Genomic_DNA"/>
</dbReference>
<dbReference type="Proteomes" id="UP000008311">
    <property type="component" value="Unassembled WGS sequence"/>
</dbReference>
<feature type="compositionally biased region" description="Polar residues" evidence="1">
    <location>
        <begin position="38"/>
        <end position="52"/>
    </location>
</feature>
<reference evidence="3" key="1">
    <citation type="journal article" date="2010" name="Nat. Biotechnol.">
        <title>Draft genome sequence of the oilseed species Ricinus communis.</title>
        <authorList>
            <person name="Chan A.P."/>
            <person name="Crabtree J."/>
            <person name="Zhao Q."/>
            <person name="Lorenzi H."/>
            <person name="Orvis J."/>
            <person name="Puiu D."/>
            <person name="Melake-Berhan A."/>
            <person name="Jones K.M."/>
            <person name="Redman J."/>
            <person name="Chen G."/>
            <person name="Cahoon E.B."/>
            <person name="Gedil M."/>
            <person name="Stanke M."/>
            <person name="Haas B.J."/>
            <person name="Wortman J.R."/>
            <person name="Fraser-Liggett C.M."/>
            <person name="Ravel J."/>
            <person name="Rabinowicz P.D."/>
        </authorList>
    </citation>
    <scope>NUCLEOTIDE SEQUENCE [LARGE SCALE GENOMIC DNA]</scope>
    <source>
        <strain evidence="3">cv. Hale</strain>
    </source>
</reference>
<accession>B9S856</accession>
<keyword evidence="3" id="KW-1185">Reference proteome</keyword>
<evidence type="ECO:0000313" key="3">
    <source>
        <dbReference type="Proteomes" id="UP000008311"/>
    </source>
</evidence>
<evidence type="ECO:0000256" key="1">
    <source>
        <dbReference type="SAM" id="MobiDB-lite"/>
    </source>
</evidence>
<protein>
    <submittedName>
        <fullName evidence="2">Uncharacterized protein</fullName>
    </submittedName>
</protein>
<name>B9S856_RICCO</name>
<dbReference type="AlphaFoldDB" id="B9S856"/>
<gene>
    <name evidence="2" type="ORF">RCOM_0693890</name>
</gene>
<dbReference type="InParanoid" id="B9S856"/>
<feature type="region of interest" description="Disordered" evidence="1">
    <location>
        <begin position="32"/>
        <end position="54"/>
    </location>
</feature>